<evidence type="ECO:0000256" key="2">
    <source>
        <dbReference type="PROSITE-ProRule" id="PRU00708"/>
    </source>
</evidence>
<dbReference type="InterPro" id="IPR002885">
    <property type="entry name" value="PPR_rpt"/>
</dbReference>
<gene>
    <name evidence="3" type="ORF">ERUC_LOCUS17327</name>
</gene>
<proteinExistence type="predicted"/>
<dbReference type="PROSITE" id="PS51375">
    <property type="entry name" value="PPR"/>
    <property type="match status" value="1"/>
</dbReference>
<dbReference type="NCBIfam" id="TIGR00756">
    <property type="entry name" value="PPR"/>
    <property type="match status" value="1"/>
</dbReference>
<evidence type="ECO:0000313" key="3">
    <source>
        <dbReference type="EMBL" id="CAH8348265.1"/>
    </source>
</evidence>
<name>A0ABC8K1T5_ERUVS</name>
<dbReference type="Gene3D" id="1.25.40.10">
    <property type="entry name" value="Tetratricopeptide repeat domain"/>
    <property type="match status" value="1"/>
</dbReference>
<accession>A0ABC8K1T5</accession>
<dbReference type="Pfam" id="PF13041">
    <property type="entry name" value="PPR_2"/>
    <property type="match status" value="1"/>
</dbReference>
<protein>
    <recommendedName>
        <fullName evidence="5">Pentatricopeptide repeat-containing protein</fullName>
    </recommendedName>
</protein>
<comment type="caution">
    <text evidence="3">The sequence shown here is derived from an EMBL/GenBank/DDBJ whole genome shotgun (WGS) entry which is preliminary data.</text>
</comment>
<dbReference type="PANTHER" id="PTHR47926:SF460">
    <property type="entry name" value="OS01G0815900 PROTEIN"/>
    <property type="match status" value="1"/>
</dbReference>
<sequence length="96" mass="11066">MVLIARKQDAEKLILFNSLLHAIPLAKLLCPYLLYDQTSYRVDAYKVFDEMPERKSVTWNVMITGLTNLGEFEKALCLLEKMLNRTVVSWTTLIDG</sequence>
<reference evidence="3 4" key="1">
    <citation type="submission" date="2022-03" db="EMBL/GenBank/DDBJ databases">
        <authorList>
            <person name="Macdonald S."/>
            <person name="Ahmed S."/>
            <person name="Newling K."/>
        </authorList>
    </citation>
    <scope>NUCLEOTIDE SEQUENCE [LARGE SCALE GENOMIC DNA]</scope>
</reference>
<dbReference type="Proteomes" id="UP001642260">
    <property type="component" value="Unassembled WGS sequence"/>
</dbReference>
<dbReference type="PANTHER" id="PTHR47926">
    <property type="entry name" value="PENTATRICOPEPTIDE REPEAT-CONTAINING PROTEIN"/>
    <property type="match status" value="1"/>
</dbReference>
<dbReference type="InterPro" id="IPR011990">
    <property type="entry name" value="TPR-like_helical_dom_sf"/>
</dbReference>
<dbReference type="EMBL" id="CAKOAT010159599">
    <property type="protein sequence ID" value="CAH8348265.1"/>
    <property type="molecule type" value="Genomic_DNA"/>
</dbReference>
<keyword evidence="1" id="KW-0677">Repeat</keyword>
<evidence type="ECO:0000313" key="4">
    <source>
        <dbReference type="Proteomes" id="UP001642260"/>
    </source>
</evidence>
<organism evidence="3 4">
    <name type="scientific">Eruca vesicaria subsp. sativa</name>
    <name type="common">Garden rocket</name>
    <name type="synonym">Eruca sativa</name>
    <dbReference type="NCBI Taxonomy" id="29727"/>
    <lineage>
        <taxon>Eukaryota</taxon>
        <taxon>Viridiplantae</taxon>
        <taxon>Streptophyta</taxon>
        <taxon>Embryophyta</taxon>
        <taxon>Tracheophyta</taxon>
        <taxon>Spermatophyta</taxon>
        <taxon>Magnoliopsida</taxon>
        <taxon>eudicotyledons</taxon>
        <taxon>Gunneridae</taxon>
        <taxon>Pentapetalae</taxon>
        <taxon>rosids</taxon>
        <taxon>malvids</taxon>
        <taxon>Brassicales</taxon>
        <taxon>Brassicaceae</taxon>
        <taxon>Brassiceae</taxon>
        <taxon>Eruca</taxon>
    </lineage>
</organism>
<evidence type="ECO:0008006" key="5">
    <source>
        <dbReference type="Google" id="ProtNLM"/>
    </source>
</evidence>
<keyword evidence="4" id="KW-1185">Reference proteome</keyword>
<dbReference type="InterPro" id="IPR046960">
    <property type="entry name" value="PPR_At4g14850-like_plant"/>
</dbReference>
<evidence type="ECO:0000256" key="1">
    <source>
        <dbReference type="ARBA" id="ARBA00022737"/>
    </source>
</evidence>
<feature type="repeat" description="PPR" evidence="2">
    <location>
        <begin position="55"/>
        <end position="89"/>
    </location>
</feature>
<dbReference type="AlphaFoldDB" id="A0ABC8K1T5"/>